<dbReference type="InterPro" id="IPR002401">
    <property type="entry name" value="Cyt_P450_E_grp-I"/>
</dbReference>
<gene>
    <name evidence="6" type="primary">100116226</name>
</gene>
<organism evidence="6 7">
    <name type="scientific">Nasonia vitripennis</name>
    <name type="common">Parasitic wasp</name>
    <dbReference type="NCBI Taxonomy" id="7425"/>
    <lineage>
        <taxon>Eukaryota</taxon>
        <taxon>Metazoa</taxon>
        <taxon>Ecdysozoa</taxon>
        <taxon>Arthropoda</taxon>
        <taxon>Hexapoda</taxon>
        <taxon>Insecta</taxon>
        <taxon>Pterygota</taxon>
        <taxon>Neoptera</taxon>
        <taxon>Endopterygota</taxon>
        <taxon>Hymenoptera</taxon>
        <taxon>Apocrita</taxon>
        <taxon>Proctotrupomorpha</taxon>
        <taxon>Chalcidoidea</taxon>
        <taxon>Pteromalidae</taxon>
        <taxon>Pteromalinae</taxon>
        <taxon>Nasonia</taxon>
    </lineage>
</organism>
<dbReference type="EnsemblMetazoa" id="XM_008216137">
    <property type="protein sequence ID" value="XP_008214359"/>
    <property type="gene ID" value="LOC100116226"/>
</dbReference>
<keyword evidence="5" id="KW-0349">Heme</keyword>
<protein>
    <recommendedName>
        <fullName evidence="8">Cytochrome P450 306a1</fullName>
    </recommendedName>
</protein>
<proteinExistence type="inferred from homology"/>
<evidence type="ECO:0000313" key="7">
    <source>
        <dbReference type="Proteomes" id="UP000002358"/>
    </source>
</evidence>
<keyword evidence="3 5" id="KW-0408">Iron</keyword>
<keyword evidence="4" id="KW-0503">Monooxygenase</keyword>
<keyword evidence="2 5" id="KW-0479">Metal-binding</keyword>
<dbReference type="Pfam" id="PF00067">
    <property type="entry name" value="p450"/>
    <property type="match status" value="2"/>
</dbReference>
<evidence type="ECO:0000256" key="1">
    <source>
        <dbReference type="ARBA" id="ARBA00010617"/>
    </source>
</evidence>
<dbReference type="PRINTS" id="PR00463">
    <property type="entry name" value="EP450I"/>
</dbReference>
<dbReference type="OrthoDB" id="1844152at2759"/>
<dbReference type="GO" id="GO:0008395">
    <property type="term" value="F:steroid hydroxylase activity"/>
    <property type="evidence" value="ECO:0007669"/>
    <property type="project" value="TreeGrafter"/>
</dbReference>
<evidence type="ECO:0000256" key="3">
    <source>
        <dbReference type="ARBA" id="ARBA00023004"/>
    </source>
</evidence>
<dbReference type="GO" id="GO:0020037">
    <property type="term" value="F:heme binding"/>
    <property type="evidence" value="ECO:0007669"/>
    <property type="project" value="InterPro"/>
</dbReference>
<evidence type="ECO:0000256" key="5">
    <source>
        <dbReference type="PIRSR" id="PIRSR602401-1"/>
    </source>
</evidence>
<reference evidence="6" key="1">
    <citation type="submission" date="2021-01" db="UniProtKB">
        <authorList>
            <consortium name="EnsemblMetazoa"/>
        </authorList>
    </citation>
    <scope>IDENTIFICATION</scope>
</reference>
<dbReference type="GO" id="GO:0016712">
    <property type="term" value="F:oxidoreductase activity, acting on paired donors, with incorporation or reduction of molecular oxygen, reduced flavin or flavoprotein as one donor, and incorporation of one atom of oxygen"/>
    <property type="evidence" value="ECO:0007669"/>
    <property type="project" value="TreeGrafter"/>
</dbReference>
<dbReference type="SUPFAM" id="SSF48264">
    <property type="entry name" value="Cytochrome P450"/>
    <property type="match status" value="1"/>
</dbReference>
<keyword evidence="4" id="KW-0560">Oxidoreductase</keyword>
<evidence type="ECO:0008006" key="8">
    <source>
        <dbReference type="Google" id="ProtNLM"/>
    </source>
</evidence>
<dbReference type="GO" id="GO:0005737">
    <property type="term" value="C:cytoplasm"/>
    <property type="evidence" value="ECO:0007669"/>
    <property type="project" value="TreeGrafter"/>
</dbReference>
<dbReference type="Proteomes" id="UP000002358">
    <property type="component" value="Unassembled WGS sequence"/>
</dbReference>
<accession>A0A7M7LV33</accession>
<comment type="cofactor">
    <cofactor evidence="5">
        <name>heme</name>
        <dbReference type="ChEBI" id="CHEBI:30413"/>
    </cofactor>
</comment>
<dbReference type="InParanoid" id="A0A7M7LV33"/>
<dbReference type="PANTHER" id="PTHR24300">
    <property type="entry name" value="CYTOCHROME P450 508A4-RELATED"/>
    <property type="match status" value="1"/>
</dbReference>
<evidence type="ECO:0000313" key="6">
    <source>
        <dbReference type="EnsemblMetazoa" id="XP_008214359"/>
    </source>
</evidence>
<keyword evidence="7" id="KW-1185">Reference proteome</keyword>
<dbReference type="GO" id="GO:0006082">
    <property type="term" value="P:organic acid metabolic process"/>
    <property type="evidence" value="ECO:0007669"/>
    <property type="project" value="TreeGrafter"/>
</dbReference>
<dbReference type="GO" id="GO:0006805">
    <property type="term" value="P:xenobiotic metabolic process"/>
    <property type="evidence" value="ECO:0007669"/>
    <property type="project" value="TreeGrafter"/>
</dbReference>
<comment type="similarity">
    <text evidence="1">Belongs to the cytochrome P450 family.</text>
</comment>
<dbReference type="SMR" id="A0A7M7LV33"/>
<dbReference type="InterPro" id="IPR036396">
    <property type="entry name" value="Cyt_P450_sf"/>
</dbReference>
<dbReference type="Gene3D" id="1.10.630.10">
    <property type="entry name" value="Cytochrome P450"/>
    <property type="match status" value="1"/>
</dbReference>
<dbReference type="InterPro" id="IPR001128">
    <property type="entry name" value="Cyt_P450"/>
</dbReference>
<dbReference type="InterPro" id="IPR050182">
    <property type="entry name" value="Cytochrome_P450_fam2"/>
</dbReference>
<dbReference type="PRINTS" id="PR00385">
    <property type="entry name" value="P450"/>
</dbReference>
<name>A0A7M7LV33_NASVI</name>
<dbReference type="GO" id="GO:0005506">
    <property type="term" value="F:iron ion binding"/>
    <property type="evidence" value="ECO:0007669"/>
    <property type="project" value="InterPro"/>
</dbReference>
<dbReference type="PANTHER" id="PTHR24300:SF403">
    <property type="entry name" value="CYTOCHROME P450 306A1"/>
    <property type="match status" value="1"/>
</dbReference>
<dbReference type="FunCoup" id="A0A7M7LV33">
    <property type="interactions" value="23"/>
</dbReference>
<sequence length="537" mass="60622">MLALYGLLAVTFVLLIVYLGRSKKRLPPGPRGLPIIGNLLSINPKTPHESLAKIAWEHGPVCGLYMGSVYTVLLSDPKLVRQLFAKDTFSGRAPLYLTHGIMKGYENLSHICAESSEFYAGWHKRISWRIWAKSTPSGDGTRPESGGDQNNSLIASEGELWRDQRKFVSACLKNFGMVKFPSPKRDQLEKKILVTVDEAVEKLEARSRGAEGLDSHSILHHCIGNLMNGIVFGKVYDEDDELWKWFQHIQEEGVKHIGVSGPLNFLPFLRFLPRYGNTIQLIVDGQNKTHQHYRKILEDHRKFPTEMNSFLATYDEEMKRRMANGEPLASFTETQCFYLLADLYGAGVDTTLTTLRWFLLFMAAFPDEQAKIQEEISNVVGEKEPNLEDRPSMPRLEAAIMEVQRLRSVVPIGIPHGTTEDTHIGDYDVPKGSMIVPFQWAIHLNPLYWSDPRAFKPQRFIAEDGGLAKPAAFLPFQNGKRMCVGDELARMILILFAARILHRLKLSAPPGQTVDLEGDCGITLVPKPQTLLFKSRR</sequence>
<feature type="binding site" description="axial binding residue" evidence="5">
    <location>
        <position position="483"/>
    </location>
    <ligand>
        <name>heme</name>
        <dbReference type="ChEBI" id="CHEBI:30413"/>
    </ligand>
    <ligandPart>
        <name>Fe</name>
        <dbReference type="ChEBI" id="CHEBI:18248"/>
    </ligandPart>
</feature>
<dbReference type="AlphaFoldDB" id="A0A7M7LV33"/>
<evidence type="ECO:0000256" key="2">
    <source>
        <dbReference type="ARBA" id="ARBA00022723"/>
    </source>
</evidence>
<evidence type="ECO:0000256" key="4">
    <source>
        <dbReference type="ARBA" id="ARBA00023033"/>
    </source>
</evidence>
<dbReference type="EnsemblMetazoa" id="XM_008216135">
    <property type="protein sequence ID" value="XP_008214357"/>
    <property type="gene ID" value="LOC100116226"/>
</dbReference>